<evidence type="ECO:0000256" key="4">
    <source>
        <dbReference type="ARBA" id="ARBA00022452"/>
    </source>
</evidence>
<name>A0A345PB68_9GAMM</name>
<dbReference type="OrthoDB" id="9790771at2"/>
<evidence type="ECO:0000256" key="7">
    <source>
        <dbReference type="ARBA" id="ARBA00023065"/>
    </source>
</evidence>
<keyword evidence="6" id="KW-0732">Signal</keyword>
<comment type="similarity">
    <text evidence="2 12 13">Belongs to the TonB-dependent receptor family.</text>
</comment>
<dbReference type="Proteomes" id="UP000253940">
    <property type="component" value="Chromosome"/>
</dbReference>
<keyword evidence="7" id="KW-0406">Ion transport</keyword>
<keyword evidence="17" id="KW-1185">Reference proteome</keyword>
<dbReference type="InterPro" id="IPR036942">
    <property type="entry name" value="Beta-barrel_TonB_sf"/>
</dbReference>
<dbReference type="Gene3D" id="2.170.130.10">
    <property type="entry name" value="TonB-dependent receptor, plug domain"/>
    <property type="match status" value="1"/>
</dbReference>
<dbReference type="InterPro" id="IPR000531">
    <property type="entry name" value="Beta-barrel_TonB"/>
</dbReference>
<evidence type="ECO:0000313" key="17">
    <source>
        <dbReference type="Proteomes" id="UP000253940"/>
    </source>
</evidence>
<comment type="subcellular location">
    <subcellularLocation>
        <location evidence="1 12">Cell outer membrane</location>
        <topology evidence="1 12">Multi-pass membrane protein</topology>
    </subcellularLocation>
</comment>
<dbReference type="NCBIfam" id="TIGR01783">
    <property type="entry name" value="TonB-siderophor"/>
    <property type="match status" value="1"/>
</dbReference>
<keyword evidence="4 12" id="KW-1134">Transmembrane beta strand</keyword>
<evidence type="ECO:0000259" key="15">
    <source>
        <dbReference type="Pfam" id="PF07715"/>
    </source>
</evidence>
<dbReference type="GO" id="GO:0015344">
    <property type="term" value="F:siderophore uptake transmembrane transporter activity"/>
    <property type="evidence" value="ECO:0007669"/>
    <property type="project" value="TreeGrafter"/>
</dbReference>
<evidence type="ECO:0000256" key="8">
    <source>
        <dbReference type="ARBA" id="ARBA00023077"/>
    </source>
</evidence>
<evidence type="ECO:0000256" key="3">
    <source>
        <dbReference type="ARBA" id="ARBA00022448"/>
    </source>
</evidence>
<dbReference type="PANTHER" id="PTHR32552:SF83">
    <property type="entry name" value="BLR3904 PROTEIN"/>
    <property type="match status" value="1"/>
</dbReference>
<feature type="domain" description="TonB-dependent receptor plug" evidence="15">
    <location>
        <begin position="48"/>
        <end position="147"/>
    </location>
</feature>
<dbReference type="Gene3D" id="2.40.170.20">
    <property type="entry name" value="TonB-dependent receptor, beta-barrel domain"/>
    <property type="match status" value="1"/>
</dbReference>
<dbReference type="GO" id="GO:0038023">
    <property type="term" value="F:signaling receptor activity"/>
    <property type="evidence" value="ECO:0007669"/>
    <property type="project" value="InterPro"/>
</dbReference>
<evidence type="ECO:0000256" key="5">
    <source>
        <dbReference type="ARBA" id="ARBA00022692"/>
    </source>
</evidence>
<reference evidence="16 17" key="1">
    <citation type="submission" date="2018-07" db="EMBL/GenBank/DDBJ databases">
        <title>Genome sequencing of Moraxellaceae gen. HYN0046.</title>
        <authorList>
            <person name="Kim M."/>
            <person name="Yi H."/>
        </authorList>
    </citation>
    <scope>NUCLEOTIDE SEQUENCE [LARGE SCALE GENOMIC DNA]</scope>
    <source>
        <strain evidence="16 17">HYN0046</strain>
    </source>
</reference>
<dbReference type="InterPro" id="IPR037066">
    <property type="entry name" value="Plug_dom_sf"/>
</dbReference>
<evidence type="ECO:0000256" key="11">
    <source>
        <dbReference type="ARBA" id="ARBA00023237"/>
    </source>
</evidence>
<dbReference type="InterPro" id="IPR039426">
    <property type="entry name" value="TonB-dep_rcpt-like"/>
</dbReference>
<dbReference type="SUPFAM" id="SSF56935">
    <property type="entry name" value="Porins"/>
    <property type="match status" value="1"/>
</dbReference>
<protein>
    <submittedName>
        <fullName evidence="16">TonB-dependent siderophore receptor</fullName>
    </submittedName>
</protein>
<dbReference type="KEGG" id="mbah:HYN46_03990"/>
<dbReference type="PROSITE" id="PS52016">
    <property type="entry name" value="TONB_DEPENDENT_REC_3"/>
    <property type="match status" value="1"/>
</dbReference>
<keyword evidence="11 12" id="KW-0998">Cell outer membrane</keyword>
<keyword evidence="5 12" id="KW-0812">Transmembrane</keyword>
<evidence type="ECO:0000256" key="2">
    <source>
        <dbReference type="ARBA" id="ARBA00009810"/>
    </source>
</evidence>
<dbReference type="AlphaFoldDB" id="A0A345PB68"/>
<dbReference type="CDD" id="cd01347">
    <property type="entry name" value="ligand_gated_channel"/>
    <property type="match status" value="1"/>
</dbReference>
<organism evidence="16 17">
    <name type="scientific">Aquirhabdus parva</name>
    <dbReference type="NCBI Taxonomy" id="2283318"/>
    <lineage>
        <taxon>Bacteria</taxon>
        <taxon>Pseudomonadati</taxon>
        <taxon>Pseudomonadota</taxon>
        <taxon>Gammaproteobacteria</taxon>
        <taxon>Moraxellales</taxon>
        <taxon>Moraxellaceae</taxon>
        <taxon>Aquirhabdus</taxon>
    </lineage>
</organism>
<evidence type="ECO:0000313" key="16">
    <source>
        <dbReference type="EMBL" id="AXI04527.1"/>
    </source>
</evidence>
<gene>
    <name evidence="16" type="ORF">HYN46_03990</name>
</gene>
<dbReference type="PANTHER" id="PTHR32552">
    <property type="entry name" value="FERRICHROME IRON RECEPTOR-RELATED"/>
    <property type="match status" value="1"/>
</dbReference>
<dbReference type="EMBL" id="CP031222">
    <property type="protein sequence ID" value="AXI04527.1"/>
    <property type="molecule type" value="Genomic_DNA"/>
</dbReference>
<dbReference type="InterPro" id="IPR012910">
    <property type="entry name" value="Plug_dom"/>
</dbReference>
<evidence type="ECO:0000259" key="14">
    <source>
        <dbReference type="Pfam" id="PF00593"/>
    </source>
</evidence>
<keyword evidence="10 16" id="KW-0675">Receptor</keyword>
<dbReference type="GO" id="GO:0015891">
    <property type="term" value="P:siderophore transport"/>
    <property type="evidence" value="ECO:0007669"/>
    <property type="project" value="InterPro"/>
</dbReference>
<proteinExistence type="inferred from homology"/>
<accession>A0A345PB68</accession>
<evidence type="ECO:0000256" key="12">
    <source>
        <dbReference type="PROSITE-ProRule" id="PRU01360"/>
    </source>
</evidence>
<evidence type="ECO:0000256" key="6">
    <source>
        <dbReference type="ARBA" id="ARBA00022729"/>
    </source>
</evidence>
<evidence type="ECO:0000256" key="9">
    <source>
        <dbReference type="ARBA" id="ARBA00023136"/>
    </source>
</evidence>
<dbReference type="GO" id="GO:0009279">
    <property type="term" value="C:cell outer membrane"/>
    <property type="evidence" value="ECO:0007669"/>
    <property type="project" value="UniProtKB-SubCell"/>
</dbReference>
<dbReference type="FunFam" id="2.170.130.10:FF:000001">
    <property type="entry name" value="Catecholate siderophore TonB-dependent receptor"/>
    <property type="match status" value="1"/>
</dbReference>
<keyword evidence="8 13" id="KW-0798">TonB box</keyword>
<dbReference type="Pfam" id="PF07715">
    <property type="entry name" value="Plug"/>
    <property type="match status" value="1"/>
</dbReference>
<feature type="domain" description="TonB-dependent receptor-like beta-barrel" evidence="14">
    <location>
        <begin position="221"/>
        <end position="771"/>
    </location>
</feature>
<keyword evidence="3 12" id="KW-0813">Transport</keyword>
<evidence type="ECO:0000256" key="10">
    <source>
        <dbReference type="ARBA" id="ARBA00023170"/>
    </source>
</evidence>
<evidence type="ECO:0000256" key="13">
    <source>
        <dbReference type="RuleBase" id="RU003357"/>
    </source>
</evidence>
<dbReference type="InterPro" id="IPR010105">
    <property type="entry name" value="TonB_sidphr_rcpt"/>
</dbReference>
<evidence type="ECO:0000256" key="1">
    <source>
        <dbReference type="ARBA" id="ARBA00004571"/>
    </source>
</evidence>
<sequence>MLAMTLPSMAMAAESQESVLPTIKVEATKEKPVYQTKKVQSPKYTEPLRDTPQTITVVNKKAIEDQSLLSLREILSTVPGITFGAGEGGGGYGDKINIRGFNASNDITLDGLRESALFSRTDPFNIEQIEVVKGSNSAVSGSGAVGGSVNLVSKMPENKNFVDLGASLGTDHYYRTTVDANQKIDDTTAVRLNLMAHKNDVPGRDVEELKRWGFAPSITFGLGTPTRFTLSYLYQTDNNTPQYGVPYYNGRQVDGIDPANYYGYANVDKQKSTVNEITALFEHEFNDSLSVRNITRAAKVEQYTLVDPPQAAAGGLCLANGLAPSGWSQTASATGVITTNMSGYQSCAKGVTPGTYVPSGPRGNVRDTVNKLLTNQTDVTWKFNTAEIEHTLVTGLSLSHESFDLSTGNSFRNAGGALPNPVLPNINVYAPDTDYTGPLNYIQTSTTSGTLDNQAVYAFDTLKFNEHWLANVGVRYDHSEGESTALTYATPATGGAITAISPLKDKANTWSYKAGLVYKPIETASFYVSYGNSKTPSDATVTGTACTITAASATTAASSTCNVKPETAVTYEIGTKWDVLDSKLSLTAALFDTERSNYKVADPANPDNPTGTQTLDGSARVRGLELGAAGLITHNWSVFANLTAQRSKVLQGASDFVAAGGVNGTQGDFTKGDPLLNVPELAASVWTTYDVTRKLQLGYGVTYTGPMYLTQHAGILVDGTGVVVNGKLVPAAYAGQTTIPLVQSQSIVMHNLAVTYKFNRQLSAQINVKNIFDKEYYTAIRNNGWAVPGDGRSAVLNLTYHF</sequence>
<dbReference type="Pfam" id="PF00593">
    <property type="entry name" value="TonB_dep_Rec_b-barrel"/>
    <property type="match status" value="1"/>
</dbReference>
<keyword evidence="9 12" id="KW-0472">Membrane</keyword>